<dbReference type="AlphaFoldDB" id="A0AAN8XPM6"/>
<feature type="repeat" description="ANK" evidence="3">
    <location>
        <begin position="159"/>
        <end position="191"/>
    </location>
</feature>
<organism evidence="4 5">
    <name type="scientific">Halocaridina rubra</name>
    <name type="common">Hawaiian red shrimp</name>
    <dbReference type="NCBI Taxonomy" id="373956"/>
    <lineage>
        <taxon>Eukaryota</taxon>
        <taxon>Metazoa</taxon>
        <taxon>Ecdysozoa</taxon>
        <taxon>Arthropoda</taxon>
        <taxon>Crustacea</taxon>
        <taxon>Multicrustacea</taxon>
        <taxon>Malacostraca</taxon>
        <taxon>Eumalacostraca</taxon>
        <taxon>Eucarida</taxon>
        <taxon>Decapoda</taxon>
        <taxon>Pleocyemata</taxon>
        <taxon>Caridea</taxon>
        <taxon>Atyoidea</taxon>
        <taxon>Atyidae</taxon>
        <taxon>Halocaridina</taxon>
    </lineage>
</organism>
<dbReference type="InterPro" id="IPR002110">
    <property type="entry name" value="Ankyrin_rpt"/>
</dbReference>
<dbReference type="PRINTS" id="PR01415">
    <property type="entry name" value="ANKYRIN"/>
</dbReference>
<dbReference type="InterPro" id="IPR036770">
    <property type="entry name" value="Ankyrin_rpt-contain_sf"/>
</dbReference>
<dbReference type="PANTHER" id="PTHR24166:SF48">
    <property type="entry name" value="PROTEIN VAPYRIN"/>
    <property type="match status" value="1"/>
</dbReference>
<feature type="repeat" description="ANK" evidence="3">
    <location>
        <begin position="125"/>
        <end position="157"/>
    </location>
</feature>
<keyword evidence="5" id="KW-1185">Reference proteome</keyword>
<evidence type="ECO:0008006" key="6">
    <source>
        <dbReference type="Google" id="ProtNLM"/>
    </source>
</evidence>
<accession>A0AAN8XPM6</accession>
<dbReference type="InterPro" id="IPR050889">
    <property type="entry name" value="Dendritic_Spine_Reg/Scaffold"/>
</dbReference>
<feature type="repeat" description="ANK" evidence="3">
    <location>
        <begin position="292"/>
        <end position="324"/>
    </location>
</feature>
<dbReference type="EMBL" id="JAXCGZ010001041">
    <property type="protein sequence ID" value="KAK7085398.1"/>
    <property type="molecule type" value="Genomic_DNA"/>
</dbReference>
<dbReference type="Proteomes" id="UP001381693">
    <property type="component" value="Unassembled WGS sequence"/>
</dbReference>
<gene>
    <name evidence="4" type="ORF">SK128_000895</name>
</gene>
<dbReference type="PROSITE" id="PS50297">
    <property type="entry name" value="ANK_REP_REGION"/>
    <property type="match status" value="4"/>
</dbReference>
<reference evidence="4 5" key="1">
    <citation type="submission" date="2023-11" db="EMBL/GenBank/DDBJ databases">
        <title>Halocaridina rubra genome assembly.</title>
        <authorList>
            <person name="Smith C."/>
        </authorList>
    </citation>
    <scope>NUCLEOTIDE SEQUENCE [LARGE SCALE GENOMIC DNA]</scope>
    <source>
        <strain evidence="4">EP-1</strain>
        <tissue evidence="4">Whole</tissue>
    </source>
</reference>
<dbReference type="PANTHER" id="PTHR24166">
    <property type="entry name" value="ROLLING PEBBLES, ISOFORM B"/>
    <property type="match status" value="1"/>
</dbReference>
<feature type="repeat" description="ANK" evidence="3">
    <location>
        <begin position="91"/>
        <end position="124"/>
    </location>
</feature>
<comment type="caution">
    <text evidence="4">The sequence shown here is derived from an EMBL/GenBank/DDBJ whole genome shotgun (WGS) entry which is preliminary data.</text>
</comment>
<sequence length="397" mass="43468">MSELNKKEKDCENKASLRNVWNVVKEEVKERVEEERGCFKEEIVKCAESVCGRRPIGGSKGKLIAAIAENKESSVKEAIEKGANINYEGPGGARPLHLAVCKNGFYGIVSALLERGAEVNITDEEGFTPLMVAALNGHSKVVRLLLEKGANPNTTRLDTGETALHLAMNSNSMATARVLLDFEADIGLRTSNEGLTPLHFAAEFGSRLSVEAILRHPLTETEHVIAKDNNGQTASEVALSRNFIDLAHRLDVMAVPYSPTEKQMIDAVLSSDLDKLHEALSSGADPNLITPRGDRILHTAAMNGNCHIIRQLVQKGSDIDVADSEGYTAMMIAALNNKLEAVIELCNHGANLKVIRTIFNESEDDEGLLLLLFEVKANLVLARALVQRTQCYIWQRH</sequence>
<evidence type="ECO:0000313" key="5">
    <source>
        <dbReference type="Proteomes" id="UP001381693"/>
    </source>
</evidence>
<evidence type="ECO:0000313" key="4">
    <source>
        <dbReference type="EMBL" id="KAK7085398.1"/>
    </source>
</evidence>
<protein>
    <recommendedName>
        <fullName evidence="6">Ankyrin repeat protein</fullName>
    </recommendedName>
</protein>
<evidence type="ECO:0000256" key="2">
    <source>
        <dbReference type="ARBA" id="ARBA00023043"/>
    </source>
</evidence>
<name>A0AAN8XPM6_HALRR</name>
<dbReference type="Pfam" id="PF12796">
    <property type="entry name" value="Ank_2"/>
    <property type="match status" value="3"/>
</dbReference>
<keyword evidence="2 3" id="KW-0040">ANK repeat</keyword>
<evidence type="ECO:0000256" key="3">
    <source>
        <dbReference type="PROSITE-ProRule" id="PRU00023"/>
    </source>
</evidence>
<keyword evidence="1" id="KW-0677">Repeat</keyword>
<dbReference type="Gene3D" id="1.25.40.20">
    <property type="entry name" value="Ankyrin repeat-containing domain"/>
    <property type="match status" value="3"/>
</dbReference>
<evidence type="ECO:0000256" key="1">
    <source>
        <dbReference type="ARBA" id="ARBA00022737"/>
    </source>
</evidence>
<dbReference type="SUPFAM" id="SSF48403">
    <property type="entry name" value="Ankyrin repeat"/>
    <property type="match status" value="1"/>
</dbReference>
<proteinExistence type="predicted"/>
<feature type="repeat" description="ANK" evidence="3">
    <location>
        <begin position="325"/>
        <end position="357"/>
    </location>
</feature>
<dbReference type="SMART" id="SM00248">
    <property type="entry name" value="ANK"/>
    <property type="match status" value="7"/>
</dbReference>
<dbReference type="PROSITE" id="PS50088">
    <property type="entry name" value="ANK_REPEAT"/>
    <property type="match status" value="5"/>
</dbReference>